<feature type="domain" description="Glycosyltransferase 2-like" evidence="2">
    <location>
        <begin position="48"/>
        <end position="208"/>
    </location>
</feature>
<gene>
    <name evidence="3" type="ORF">HPS54_03695</name>
</gene>
<name>A0ABX2AZN2_9BACT</name>
<dbReference type="InterPro" id="IPR050834">
    <property type="entry name" value="Glycosyltransf_2"/>
</dbReference>
<evidence type="ECO:0000256" key="1">
    <source>
        <dbReference type="SAM" id="Phobius"/>
    </source>
</evidence>
<comment type="caution">
    <text evidence="3">The sequence shown here is derived from an EMBL/GenBank/DDBJ whole genome shotgun (WGS) entry which is preliminary data.</text>
</comment>
<dbReference type="PANTHER" id="PTHR43685:SF2">
    <property type="entry name" value="GLYCOSYLTRANSFERASE 2-LIKE DOMAIN-CONTAINING PROTEIN"/>
    <property type="match status" value="1"/>
</dbReference>
<dbReference type="Pfam" id="PF00535">
    <property type="entry name" value="Glycos_transf_2"/>
    <property type="match status" value="1"/>
</dbReference>
<reference evidence="3 4" key="1">
    <citation type="submission" date="2020-05" db="EMBL/GenBank/DDBJ databases">
        <title>Distinct polysaccharide utilization as determinants for interspecies competition between intestinal Prevotella spp.</title>
        <authorList>
            <person name="Galvez E.J.C."/>
            <person name="Iljazovic A."/>
            <person name="Strowig T."/>
        </authorList>
    </citation>
    <scope>NUCLEOTIDE SEQUENCE [LARGE SCALE GENOMIC DNA]</scope>
    <source>
        <strain evidence="3 4">PCHR</strain>
    </source>
</reference>
<accession>A0ABX2AZN2</accession>
<keyword evidence="4" id="KW-1185">Reference proteome</keyword>
<dbReference type="EMBL" id="JABKKJ010000004">
    <property type="protein sequence ID" value="NPE24627.1"/>
    <property type="molecule type" value="Genomic_DNA"/>
</dbReference>
<feature type="transmembrane region" description="Helical" evidence="1">
    <location>
        <begin position="6"/>
        <end position="28"/>
    </location>
</feature>
<dbReference type="Proteomes" id="UP000820977">
    <property type="component" value="Unassembled WGS sequence"/>
</dbReference>
<evidence type="ECO:0000313" key="3">
    <source>
        <dbReference type="EMBL" id="NPE24627.1"/>
    </source>
</evidence>
<keyword evidence="1" id="KW-1133">Transmembrane helix</keyword>
<feature type="transmembrane region" description="Helical" evidence="1">
    <location>
        <begin position="283"/>
        <end position="307"/>
    </location>
</feature>
<organism evidence="3 4">
    <name type="scientific">Xylanibacter caecicola</name>
    <dbReference type="NCBI Taxonomy" id="2736294"/>
    <lineage>
        <taxon>Bacteria</taxon>
        <taxon>Pseudomonadati</taxon>
        <taxon>Bacteroidota</taxon>
        <taxon>Bacteroidia</taxon>
        <taxon>Bacteroidales</taxon>
        <taxon>Prevotellaceae</taxon>
        <taxon>Xylanibacter</taxon>
    </lineage>
</organism>
<sequence length="381" mass="42887">MPVDNITMIICALLLLLAAVTPFVNPFFRKPEEKSGNGCDREGLPPLSVVIYARDNARELKANLPSLLSQAYPPGFEVIVVVDDKTEHETTAVLEQYGMHPNLYKTFLPKSSRYMSRRKLAITIGVKAAKNEWIVLTDAECRPLSDKWLATMARNCSEDINLVIGYSNYSAEAKSYRRFERLRDEMYCMRSAEKGTAWRTAGNNLMFRKSEFMECRGFEGNLKYLRGEYDFIVNKYAKEGGTAVETSPEAWLEEVAPTKKAWKNRHLFYNENRRHLARSCRQTLLYAADMCSMYINAAAIIAAAVYSYVAGNIVVAAAALVALVITVVLRTVIAGRVAERFGAGIGRNSIVFHEAALLLNDIKYGILYRLADKNDFTSHKI</sequence>
<dbReference type="PANTHER" id="PTHR43685">
    <property type="entry name" value="GLYCOSYLTRANSFERASE"/>
    <property type="match status" value="1"/>
</dbReference>
<dbReference type="InterPro" id="IPR001173">
    <property type="entry name" value="Glyco_trans_2-like"/>
</dbReference>
<keyword evidence="1" id="KW-0472">Membrane</keyword>
<evidence type="ECO:0000259" key="2">
    <source>
        <dbReference type="Pfam" id="PF00535"/>
    </source>
</evidence>
<evidence type="ECO:0000313" key="4">
    <source>
        <dbReference type="Proteomes" id="UP000820977"/>
    </source>
</evidence>
<dbReference type="Gene3D" id="3.90.550.10">
    <property type="entry name" value="Spore Coat Polysaccharide Biosynthesis Protein SpsA, Chain A"/>
    <property type="match status" value="1"/>
</dbReference>
<dbReference type="InterPro" id="IPR029044">
    <property type="entry name" value="Nucleotide-diphossugar_trans"/>
</dbReference>
<keyword evidence="1" id="KW-0812">Transmembrane</keyword>
<dbReference type="SUPFAM" id="SSF53448">
    <property type="entry name" value="Nucleotide-diphospho-sugar transferases"/>
    <property type="match status" value="1"/>
</dbReference>
<proteinExistence type="predicted"/>
<protein>
    <submittedName>
        <fullName evidence="3">Glycosyltransferase</fullName>
    </submittedName>
</protein>
<feature type="transmembrane region" description="Helical" evidence="1">
    <location>
        <begin position="313"/>
        <end position="333"/>
    </location>
</feature>